<evidence type="ECO:0000256" key="2">
    <source>
        <dbReference type="ARBA" id="ARBA00023180"/>
    </source>
</evidence>
<evidence type="ECO:0000313" key="7">
    <source>
        <dbReference type="Proteomes" id="UP000006671"/>
    </source>
</evidence>
<keyword evidence="1" id="KW-0732">Signal</keyword>
<dbReference type="OMA" id="DYELYSY"/>
<dbReference type="CDD" id="cd00839">
    <property type="entry name" value="MPP_PAPs"/>
    <property type="match status" value="1"/>
</dbReference>
<feature type="domain" description="Calcineurin-like phosphoesterase" evidence="4">
    <location>
        <begin position="139"/>
        <end position="360"/>
    </location>
</feature>
<evidence type="ECO:0000259" key="4">
    <source>
        <dbReference type="Pfam" id="PF00149"/>
    </source>
</evidence>
<keyword evidence="7" id="KW-1185">Reference proteome</keyword>
<evidence type="ECO:0000256" key="3">
    <source>
        <dbReference type="RuleBase" id="RU361203"/>
    </source>
</evidence>
<name>D2VFX2_NAEGR</name>
<evidence type="ECO:0000313" key="6">
    <source>
        <dbReference type="EMBL" id="EFC44264.1"/>
    </source>
</evidence>
<dbReference type="Proteomes" id="UP000006671">
    <property type="component" value="Unassembled WGS sequence"/>
</dbReference>
<gene>
    <name evidence="6" type="ORF">NAEGRDRAFT_67775</name>
</gene>
<dbReference type="InterPro" id="IPR029052">
    <property type="entry name" value="Metallo-depent_PP-like"/>
</dbReference>
<accession>D2VFX2</accession>
<dbReference type="InterPro" id="IPR041792">
    <property type="entry name" value="MPP_PAP"/>
</dbReference>
<dbReference type="InterPro" id="IPR015914">
    <property type="entry name" value="PAPs_N"/>
</dbReference>
<dbReference type="KEGG" id="ngr:NAEGRDRAFT_67775"/>
<dbReference type="InterPro" id="IPR008963">
    <property type="entry name" value="Purple_acid_Pase-like_N"/>
</dbReference>
<dbReference type="AlphaFoldDB" id="D2VFX2"/>
<dbReference type="GO" id="GO:0046872">
    <property type="term" value="F:metal ion binding"/>
    <property type="evidence" value="ECO:0007669"/>
    <property type="project" value="InterPro"/>
</dbReference>
<dbReference type="SUPFAM" id="SSF49363">
    <property type="entry name" value="Purple acid phosphatase, N-terminal domain"/>
    <property type="match status" value="1"/>
</dbReference>
<comment type="catalytic activity">
    <reaction evidence="3">
        <text>a phosphate monoester + H2O = an alcohol + phosphate</text>
        <dbReference type="Rhea" id="RHEA:15017"/>
        <dbReference type="ChEBI" id="CHEBI:15377"/>
        <dbReference type="ChEBI" id="CHEBI:30879"/>
        <dbReference type="ChEBI" id="CHEBI:43474"/>
        <dbReference type="ChEBI" id="CHEBI:67140"/>
        <dbReference type="EC" id="3.1.3.2"/>
    </reaction>
</comment>
<dbReference type="InterPro" id="IPR004843">
    <property type="entry name" value="Calcineurin-like_PHP"/>
</dbReference>
<dbReference type="GeneID" id="8848074"/>
<protein>
    <recommendedName>
        <fullName evidence="3">Purple acid phosphatase</fullName>
        <ecNumber evidence="3">3.1.3.2</ecNumber>
    </recommendedName>
</protein>
<keyword evidence="3" id="KW-0378">Hydrolase</keyword>
<organism evidence="7">
    <name type="scientific">Naegleria gruberi</name>
    <name type="common">Amoeba</name>
    <dbReference type="NCBI Taxonomy" id="5762"/>
    <lineage>
        <taxon>Eukaryota</taxon>
        <taxon>Discoba</taxon>
        <taxon>Heterolobosea</taxon>
        <taxon>Tetramitia</taxon>
        <taxon>Eutetramitia</taxon>
        <taxon>Vahlkampfiidae</taxon>
        <taxon>Naegleria</taxon>
    </lineage>
</organism>
<proteinExistence type="inferred from homology"/>
<dbReference type="Pfam" id="PF00149">
    <property type="entry name" value="Metallophos"/>
    <property type="match status" value="1"/>
</dbReference>
<dbReference type="EMBL" id="GG738869">
    <property type="protein sequence ID" value="EFC44264.1"/>
    <property type="molecule type" value="Genomic_DNA"/>
</dbReference>
<keyword evidence="2" id="KW-0325">Glycoprotein</keyword>
<dbReference type="Gene3D" id="3.60.21.10">
    <property type="match status" value="1"/>
</dbReference>
<dbReference type="InParanoid" id="D2VFX2"/>
<dbReference type="RefSeq" id="XP_002677008.1">
    <property type="nucleotide sequence ID" value="XM_002676962.1"/>
</dbReference>
<dbReference type="SUPFAM" id="SSF56300">
    <property type="entry name" value="Metallo-dependent phosphatases"/>
    <property type="match status" value="1"/>
</dbReference>
<sequence length="460" mass="52815">MASHYDLFREFKTVRGSSSDYGVKFVHLSYTMNANEMVVQWHTYGYDEKIGKPMVLIGRSAQELNSAPQWFGVGAQTSTYGDSSVTGFDHAVLLTNLTFDTTFYYKAGFGSVVNGAPQLSVSSEVHSFTTRSADPDEVTVVMFGDMGVFFCYENIDRITELSKKHANDGNFFIYHVGDISYADSYPGIMYQYVWNKFFEHWEGVHPSVPYMVTVGNHEHAPRMGPERHEYEFNFTAYNHKFYMPLRNNTDYGHNMWYHFDFGPIRWVAFDSETNYPNCPYDPVFKGDHVGYVRNALQTVNRDETPLMLTVGHRPLYCTEKEFSDANGNVVGSAKHLKDVFEQDWKANKVDMMVCGHAHVYERQYPIYNGTIETKNPTNYTDLSDPLYLISGAGGCLGGLDKDHDFNRGIPWSFMSYNKEEGFGVLKVKRDKINRRQVTVNWQFFNDKGDLVDQFTLTKTK</sequence>
<evidence type="ECO:0000259" key="5">
    <source>
        <dbReference type="Pfam" id="PF16656"/>
    </source>
</evidence>
<feature type="domain" description="Purple acid phosphatase N-terminal" evidence="5">
    <location>
        <begin position="25"/>
        <end position="130"/>
    </location>
</feature>
<evidence type="ECO:0000256" key="1">
    <source>
        <dbReference type="ARBA" id="ARBA00022729"/>
    </source>
</evidence>
<dbReference type="eggNOG" id="KOG1378">
    <property type="taxonomic scope" value="Eukaryota"/>
</dbReference>
<dbReference type="Pfam" id="PF16656">
    <property type="entry name" value="Pur_ac_phosph_N"/>
    <property type="match status" value="1"/>
</dbReference>
<reference evidence="6 7" key="1">
    <citation type="journal article" date="2010" name="Cell">
        <title>The genome of Naegleria gruberi illuminates early eukaryotic versatility.</title>
        <authorList>
            <person name="Fritz-Laylin L.K."/>
            <person name="Prochnik S.E."/>
            <person name="Ginger M.L."/>
            <person name="Dacks J.B."/>
            <person name="Carpenter M.L."/>
            <person name="Field M.C."/>
            <person name="Kuo A."/>
            <person name="Paredez A."/>
            <person name="Chapman J."/>
            <person name="Pham J."/>
            <person name="Shu S."/>
            <person name="Neupane R."/>
            <person name="Cipriano M."/>
            <person name="Mancuso J."/>
            <person name="Tu H."/>
            <person name="Salamov A."/>
            <person name="Lindquist E."/>
            <person name="Shapiro H."/>
            <person name="Lucas S."/>
            <person name="Grigoriev I.V."/>
            <person name="Cande W.Z."/>
            <person name="Fulton C."/>
            <person name="Rokhsar D.S."/>
            <person name="Dawson S.C."/>
        </authorList>
    </citation>
    <scope>NUCLEOTIDE SEQUENCE [LARGE SCALE GENOMIC DNA]</scope>
    <source>
        <strain evidence="6 7">NEG-M</strain>
    </source>
</reference>
<dbReference type="GO" id="GO:0003993">
    <property type="term" value="F:acid phosphatase activity"/>
    <property type="evidence" value="ECO:0007669"/>
    <property type="project" value="UniProtKB-EC"/>
</dbReference>
<dbReference type="EC" id="3.1.3.2" evidence="3"/>
<dbReference type="PANTHER" id="PTHR45867">
    <property type="entry name" value="PURPLE ACID PHOSPHATASE"/>
    <property type="match status" value="1"/>
</dbReference>
<comment type="similarity">
    <text evidence="3">Belongs to the metallophosphoesterase superfamily. Purple acid phosphatase family.</text>
</comment>
<dbReference type="VEuPathDB" id="AmoebaDB:NAEGRDRAFT_67775"/>
<dbReference type="Gene3D" id="2.60.40.380">
    <property type="entry name" value="Purple acid phosphatase-like, N-terminal"/>
    <property type="match status" value="1"/>
</dbReference>
<dbReference type="OrthoDB" id="45007at2759"/>